<feature type="transmembrane region" description="Helical" evidence="1">
    <location>
        <begin position="291"/>
        <end position="310"/>
    </location>
</feature>
<feature type="transmembrane region" description="Helical" evidence="1">
    <location>
        <begin position="322"/>
        <end position="341"/>
    </location>
</feature>
<evidence type="ECO:0000313" key="2">
    <source>
        <dbReference type="EMBL" id="MFC5368873.1"/>
    </source>
</evidence>
<feature type="transmembrane region" description="Helical" evidence="1">
    <location>
        <begin position="152"/>
        <end position="173"/>
    </location>
</feature>
<keyword evidence="1" id="KW-0472">Membrane</keyword>
<sequence length="486" mass="50340">MVGGGLVALGVGGLPAIGRRPNIFGVTSREREAEQPHMNAVLGRVDPESGPPTVLPLRHFVVGLGFLLLGGVVSLLGPSGVRVGRSSVAAVHLLVAGGVCLTILGAMTQFVPVWSGVQLYSRRLTRLQLPLVASGLLGVAGSLLLVEPTWLPVAGVVALLGFWTFVANVALTLRRARPWDVTERHFALALVAFTLVPTFGVLLGLSSARPGLVSVPYVALRATHATVAVFGAVLLTVAGALAQLAPMFTQCGDHPVDRHLQRIEEATLPAGVVLLAGGRLLSVSVVARLGAVAVVAGVSAVALLLGRRLWGARVAPSPMLRRYAVGAVALLLWAGTTPPAWLADPLSSRATVGHPAVGGFLLAVAVGFVVVGTLYHVVPFLVWVEEYSDRLGLSDVPAVDDLYDDRLARLDLLATGSGASLVGLGVPAATQAGGLLVLVGLVIVTANLLGVLRAHAATGLAGVVFPRWARRRTRRDTDSRSADSEG</sequence>
<dbReference type="InterPro" id="IPR036927">
    <property type="entry name" value="Cyt_c_oxase-like_su1_sf"/>
</dbReference>
<dbReference type="AlphaFoldDB" id="A0ABD5RG03"/>
<gene>
    <name evidence="2" type="ORF">ACFPJ5_18260</name>
</gene>
<organism evidence="2 3">
    <name type="scientific">Salinirubrum litoreum</name>
    <dbReference type="NCBI Taxonomy" id="1126234"/>
    <lineage>
        <taxon>Archaea</taxon>
        <taxon>Methanobacteriati</taxon>
        <taxon>Methanobacteriota</taxon>
        <taxon>Stenosarchaea group</taxon>
        <taxon>Halobacteria</taxon>
        <taxon>Halobacteriales</taxon>
        <taxon>Haloferacaceae</taxon>
        <taxon>Salinirubrum</taxon>
    </lineage>
</organism>
<feature type="transmembrane region" description="Helical" evidence="1">
    <location>
        <begin position="60"/>
        <end position="77"/>
    </location>
</feature>
<proteinExistence type="predicted"/>
<dbReference type="SUPFAM" id="SSF81442">
    <property type="entry name" value="Cytochrome c oxidase subunit I-like"/>
    <property type="match status" value="2"/>
</dbReference>
<keyword evidence="3" id="KW-1185">Reference proteome</keyword>
<comment type="caution">
    <text evidence="2">The sequence shown here is derived from an EMBL/GenBank/DDBJ whole genome shotgun (WGS) entry which is preliminary data.</text>
</comment>
<dbReference type="RefSeq" id="WP_227230932.1">
    <property type="nucleotide sequence ID" value="NZ_JAJCVJ010000003.1"/>
</dbReference>
<feature type="transmembrane region" description="Helical" evidence="1">
    <location>
        <begin position="435"/>
        <end position="465"/>
    </location>
</feature>
<feature type="transmembrane region" description="Helical" evidence="1">
    <location>
        <begin position="89"/>
        <end position="115"/>
    </location>
</feature>
<name>A0ABD5RG03_9EURY</name>
<keyword evidence="1" id="KW-0812">Transmembrane</keyword>
<dbReference type="Proteomes" id="UP001596201">
    <property type="component" value="Unassembled WGS sequence"/>
</dbReference>
<accession>A0ABD5RG03</accession>
<evidence type="ECO:0000256" key="1">
    <source>
        <dbReference type="SAM" id="Phobius"/>
    </source>
</evidence>
<dbReference type="Gene3D" id="1.20.210.10">
    <property type="entry name" value="Cytochrome c oxidase-like, subunit I domain"/>
    <property type="match status" value="2"/>
</dbReference>
<feature type="transmembrane region" description="Helical" evidence="1">
    <location>
        <begin position="225"/>
        <end position="245"/>
    </location>
</feature>
<protein>
    <submittedName>
        <fullName evidence="2">Uncharacterized protein</fullName>
    </submittedName>
</protein>
<feature type="transmembrane region" description="Helical" evidence="1">
    <location>
        <begin position="361"/>
        <end position="384"/>
    </location>
</feature>
<dbReference type="EMBL" id="JBHSKX010000004">
    <property type="protein sequence ID" value="MFC5368873.1"/>
    <property type="molecule type" value="Genomic_DNA"/>
</dbReference>
<feature type="transmembrane region" description="Helical" evidence="1">
    <location>
        <begin position="185"/>
        <end position="205"/>
    </location>
</feature>
<evidence type="ECO:0000313" key="3">
    <source>
        <dbReference type="Proteomes" id="UP001596201"/>
    </source>
</evidence>
<reference evidence="2 3" key="1">
    <citation type="journal article" date="2019" name="Int. J. Syst. Evol. Microbiol.">
        <title>The Global Catalogue of Microorganisms (GCM) 10K type strain sequencing project: providing services to taxonomists for standard genome sequencing and annotation.</title>
        <authorList>
            <consortium name="The Broad Institute Genomics Platform"/>
            <consortium name="The Broad Institute Genome Sequencing Center for Infectious Disease"/>
            <person name="Wu L."/>
            <person name="Ma J."/>
        </authorList>
    </citation>
    <scope>NUCLEOTIDE SEQUENCE [LARGE SCALE GENOMIC DNA]</scope>
    <source>
        <strain evidence="2 3">CGMCC 1.12237</strain>
    </source>
</reference>
<keyword evidence="1" id="KW-1133">Transmembrane helix</keyword>